<proteinExistence type="predicted"/>
<dbReference type="RefSeq" id="WP_078319110.1">
    <property type="nucleotide sequence ID" value="NZ_FXTS01000002.1"/>
</dbReference>
<organism evidence="1 2">
    <name type="scientific">Oceanospirillum linum</name>
    <dbReference type="NCBI Taxonomy" id="966"/>
    <lineage>
        <taxon>Bacteria</taxon>
        <taxon>Pseudomonadati</taxon>
        <taxon>Pseudomonadota</taxon>
        <taxon>Gammaproteobacteria</taxon>
        <taxon>Oceanospirillales</taxon>
        <taxon>Oceanospirillaceae</taxon>
        <taxon>Oceanospirillum</taxon>
    </lineage>
</organism>
<gene>
    <name evidence="1" type="ORF">BTA35_0207085</name>
</gene>
<name>A0A1T1HD29_OCELI</name>
<dbReference type="Pfam" id="PF05947">
    <property type="entry name" value="T6SS_TssF"/>
    <property type="match status" value="1"/>
</dbReference>
<accession>A0A1T1HD29</accession>
<dbReference type="PANTHER" id="PTHR35370:SF1">
    <property type="entry name" value="TYPE VI SECRETION SYSTEM COMPONENT TSSF1"/>
    <property type="match status" value="1"/>
</dbReference>
<dbReference type="NCBIfam" id="TIGR03359">
    <property type="entry name" value="VI_chp_6"/>
    <property type="match status" value="1"/>
</dbReference>
<sequence>MAKIDRHYQDELNRLHEMAAEYAELNPSHAGYLASAGNDPDAERILEGVAFLTAGLRSELEKDQAQLLQNVLQVASPDLLRPLPSITLMQFKGRPALKELLTLPAGTPVAGKTPQDDSICEFRTLMASGVLPLEIRDASFRKSREKEAGASCLSVSFRFTFGDSLYLANKPLAIYLNTTQGVAARMLDALLQHCVGSAVVWPGQQVEPMEPPVWNTDLMQWAFLSDDQPELPAQRLARRYFSAPELAQGFCFRLPESAAEQCATEFSVNFYFDSSADWPKADLAKVLRLNVVPAANLFIRDAPPRVRDLRQVYMPLAPRKRDGEFLCVYGIEQVSGQYRSEPESHLYLPFWRQTSMDALRYQEQLSAHPVTDELELSIALGGGERDEQEVIKARVYCTNGADASTIPPGRVADYISGSPELVQFENLTAPTPYRKALSSEQQYWQAVRQLSGNLMGHLTTDRLHAALKELVMQASPDRARQQINMKKVDAIQSVELLMTDRLVSAMSVRGYEVSLVLAGDHFSSKAEMHLFARLLQQFFISLVPVNYFCLLKVTDQQTGEVLQWSPMLGRKPLL</sequence>
<dbReference type="AlphaFoldDB" id="A0A1T1HD29"/>
<protein>
    <recommendedName>
        <fullName evidence="3">Type VI secretion system protein ImpG</fullName>
    </recommendedName>
</protein>
<dbReference type="Proteomes" id="UP000190064">
    <property type="component" value="Unassembled WGS sequence"/>
</dbReference>
<dbReference type="PANTHER" id="PTHR35370">
    <property type="entry name" value="CYTOPLASMIC PROTEIN-RELATED-RELATED"/>
    <property type="match status" value="1"/>
</dbReference>
<evidence type="ECO:0000313" key="2">
    <source>
        <dbReference type="Proteomes" id="UP000190064"/>
    </source>
</evidence>
<reference evidence="1" key="1">
    <citation type="submission" date="2017-02" db="EMBL/GenBank/DDBJ databases">
        <title>Draft Genome Sequence of the Salt Water Bacterium Oceanospirillum linum ATCC 11336.</title>
        <authorList>
            <person name="Trachtenberg A.M."/>
            <person name="Carney J.G."/>
            <person name="Linnane J.D."/>
            <person name="Rheaume B.A."/>
            <person name="Pitts N.L."/>
            <person name="Mykles D.L."/>
            <person name="Maclea K.S."/>
        </authorList>
    </citation>
    <scope>NUCLEOTIDE SEQUENCE [LARGE SCALE GENOMIC DNA]</scope>
    <source>
        <strain evidence="1">ATCC 11336</strain>
    </source>
</reference>
<comment type="caution">
    <text evidence="1">The sequence shown here is derived from an EMBL/GenBank/DDBJ whole genome shotgun (WGS) entry which is preliminary data.</text>
</comment>
<dbReference type="STRING" id="966.BTA35_0207085"/>
<dbReference type="EMBL" id="MTSD02000002">
    <property type="protein sequence ID" value="OOV87764.1"/>
    <property type="molecule type" value="Genomic_DNA"/>
</dbReference>
<evidence type="ECO:0000313" key="1">
    <source>
        <dbReference type="EMBL" id="OOV87764.1"/>
    </source>
</evidence>
<dbReference type="InterPro" id="IPR010272">
    <property type="entry name" value="T6SS_TssF"/>
</dbReference>
<keyword evidence="2" id="KW-1185">Reference proteome</keyword>
<evidence type="ECO:0008006" key="3">
    <source>
        <dbReference type="Google" id="ProtNLM"/>
    </source>
</evidence>